<protein>
    <recommendedName>
        <fullName evidence="1">HAT C-terminal dimerisation domain-containing protein</fullName>
    </recommendedName>
</protein>
<dbReference type="GO" id="GO:0046983">
    <property type="term" value="F:protein dimerization activity"/>
    <property type="evidence" value="ECO:0007669"/>
    <property type="project" value="InterPro"/>
</dbReference>
<feature type="domain" description="HAT C-terminal dimerisation" evidence="1">
    <location>
        <begin position="53"/>
        <end position="109"/>
    </location>
</feature>
<organism evidence="2">
    <name type="scientific">Schizaphis graminum</name>
    <name type="common">Green bug aphid</name>
    <dbReference type="NCBI Taxonomy" id="13262"/>
    <lineage>
        <taxon>Eukaryota</taxon>
        <taxon>Metazoa</taxon>
        <taxon>Ecdysozoa</taxon>
        <taxon>Arthropoda</taxon>
        <taxon>Hexapoda</taxon>
        <taxon>Insecta</taxon>
        <taxon>Pterygota</taxon>
        <taxon>Neoptera</taxon>
        <taxon>Paraneoptera</taxon>
        <taxon>Hemiptera</taxon>
        <taxon>Sternorrhyncha</taxon>
        <taxon>Aphidomorpha</taxon>
        <taxon>Aphidoidea</taxon>
        <taxon>Aphididae</taxon>
        <taxon>Aphidini</taxon>
        <taxon>Schizaphis</taxon>
    </lineage>
</organism>
<dbReference type="AlphaFoldDB" id="A0A2S2N7T4"/>
<accession>A0A2S2N7T4</accession>
<proteinExistence type="predicted"/>
<dbReference type="InterPro" id="IPR012337">
    <property type="entry name" value="RNaseH-like_sf"/>
</dbReference>
<name>A0A2S2N7T4_SCHGA</name>
<evidence type="ECO:0000313" key="2">
    <source>
        <dbReference type="EMBL" id="MBY13189.1"/>
    </source>
</evidence>
<dbReference type="InterPro" id="IPR008906">
    <property type="entry name" value="HATC_C_dom"/>
</dbReference>
<gene>
    <name evidence="2" type="ORF">g.179246</name>
</gene>
<evidence type="ECO:0000259" key="1">
    <source>
        <dbReference type="Pfam" id="PF05699"/>
    </source>
</evidence>
<dbReference type="SUPFAM" id="SSF53098">
    <property type="entry name" value="Ribonuclease H-like"/>
    <property type="match status" value="1"/>
</dbReference>
<dbReference type="Pfam" id="PF05699">
    <property type="entry name" value="Dimer_Tnp_hAT"/>
    <property type="match status" value="1"/>
</dbReference>
<reference evidence="2" key="1">
    <citation type="submission" date="2018-04" db="EMBL/GenBank/DDBJ databases">
        <title>Transcriptome of Schizaphis graminum biotype I.</title>
        <authorList>
            <person name="Scully E.D."/>
            <person name="Geib S.M."/>
            <person name="Palmer N.A."/>
            <person name="Koch K."/>
            <person name="Bradshaw J."/>
            <person name="Heng-Moss T."/>
            <person name="Sarath G."/>
        </authorList>
    </citation>
    <scope>NUCLEOTIDE SEQUENCE</scope>
</reference>
<dbReference type="EMBL" id="GGMR01000570">
    <property type="protein sequence ID" value="MBY13189.1"/>
    <property type="molecule type" value="Transcribed_RNA"/>
</dbReference>
<sequence>MPLMTVVPRIIPEDNTQLMQSIDRQWRKLPLTLVGLKEDIDIMYPDFFCSTVKHIGDYDKLADFALSVLSLPHANADCERVFSTVNCMKTKLRNRLNTDTINGALHTKQHIKGGRESGKMCVNFQPNEEMFSRMTKNILYPKTDDIKGTTDNIFNALRFGDNEEED</sequence>